<proteinExistence type="predicted"/>
<dbReference type="Proteomes" id="UP000077521">
    <property type="component" value="Unassembled WGS sequence"/>
</dbReference>
<dbReference type="AlphaFoldDB" id="A0A177TS60"/>
<organism evidence="1 2">
    <name type="scientific">Tilletia indica</name>
    <dbReference type="NCBI Taxonomy" id="43049"/>
    <lineage>
        <taxon>Eukaryota</taxon>
        <taxon>Fungi</taxon>
        <taxon>Dikarya</taxon>
        <taxon>Basidiomycota</taxon>
        <taxon>Ustilaginomycotina</taxon>
        <taxon>Exobasidiomycetes</taxon>
        <taxon>Tilletiales</taxon>
        <taxon>Tilletiaceae</taxon>
        <taxon>Tilletia</taxon>
    </lineage>
</organism>
<sequence>MSAPAEAGSLPPMLSTSVPHPLHRLIESLGPTYDNCGLMTGGLHQLQTVEHLMDELRHRNEAYLEAVHAKIRTELDDTVRRVHQQMDDTAGRVRGDLENVERYSKTNFETLVSTTRTANTNVSRDVRAGQAAWMRVQAQLIAFNAWSVAL</sequence>
<protein>
    <submittedName>
        <fullName evidence="1">Uncharacterized protein</fullName>
    </submittedName>
</protein>
<reference evidence="1" key="1">
    <citation type="submission" date="2016-04" db="EMBL/GenBank/DDBJ databases">
        <authorList>
            <person name="Nguyen H.D."/>
            <person name="Samba Siva P."/>
            <person name="Cullis J."/>
            <person name="Levesque C.A."/>
            <person name="Hambleton S."/>
        </authorList>
    </citation>
    <scope>NUCLEOTIDE SEQUENCE</scope>
    <source>
        <strain evidence="1">DAOMC 236416</strain>
    </source>
</reference>
<accession>A0A177TS60</accession>
<evidence type="ECO:0000313" key="2">
    <source>
        <dbReference type="Proteomes" id="UP000077521"/>
    </source>
</evidence>
<dbReference type="EMBL" id="LWDF02000321">
    <property type="protein sequence ID" value="KAE8250486.1"/>
    <property type="molecule type" value="Genomic_DNA"/>
</dbReference>
<gene>
    <name evidence="1" type="ORF">A4X13_0g4690</name>
</gene>
<evidence type="ECO:0000313" key="1">
    <source>
        <dbReference type="EMBL" id="KAE8250486.1"/>
    </source>
</evidence>
<name>A0A177TS60_9BASI</name>
<comment type="caution">
    <text evidence="1">The sequence shown here is derived from an EMBL/GenBank/DDBJ whole genome shotgun (WGS) entry which is preliminary data.</text>
</comment>
<keyword evidence="2" id="KW-1185">Reference proteome</keyword>
<reference evidence="1" key="2">
    <citation type="journal article" date="2019" name="IMA Fungus">
        <title>Genome sequencing and comparison of five Tilletia species to identify candidate genes for the detection of regulated species infecting wheat.</title>
        <authorList>
            <person name="Nguyen H.D.T."/>
            <person name="Sultana T."/>
            <person name="Kesanakurti P."/>
            <person name="Hambleton S."/>
        </authorList>
    </citation>
    <scope>NUCLEOTIDE SEQUENCE</scope>
    <source>
        <strain evidence="1">DAOMC 236416</strain>
    </source>
</reference>